<evidence type="ECO:0000256" key="3">
    <source>
        <dbReference type="ARBA" id="ARBA00022801"/>
    </source>
</evidence>
<dbReference type="OrthoDB" id="7500272at2"/>
<dbReference type="EMBL" id="QQWO01000018">
    <property type="protein sequence ID" value="RSV00249.1"/>
    <property type="molecule type" value="Genomic_DNA"/>
</dbReference>
<dbReference type="NCBIfam" id="TIGR03735">
    <property type="entry name" value="PRTRC_A"/>
    <property type="match status" value="1"/>
</dbReference>
<evidence type="ECO:0000259" key="6">
    <source>
        <dbReference type="Pfam" id="PF09436"/>
    </source>
</evidence>
<keyword evidence="5" id="KW-0482">Metalloprotease</keyword>
<dbReference type="Proteomes" id="UP000286681">
    <property type="component" value="Unassembled WGS sequence"/>
</dbReference>
<keyword evidence="3" id="KW-0378">Hydrolase</keyword>
<feature type="domain" description="JAB" evidence="7">
    <location>
        <begin position="91"/>
        <end position="186"/>
    </location>
</feature>
<keyword evidence="8" id="KW-0614">Plasmid</keyword>
<keyword evidence="4" id="KW-0862">Zinc</keyword>
<feature type="domain" description="DUF2016" evidence="6">
    <location>
        <begin position="7"/>
        <end position="86"/>
    </location>
</feature>
<evidence type="ECO:0000256" key="5">
    <source>
        <dbReference type="ARBA" id="ARBA00023049"/>
    </source>
</evidence>
<dbReference type="Gene3D" id="3.40.140.10">
    <property type="entry name" value="Cytidine Deaminase, domain 2"/>
    <property type="match status" value="1"/>
</dbReference>
<accession>A0A1L6JH90</accession>
<dbReference type="Pfam" id="PF14464">
    <property type="entry name" value="Prok-JAB"/>
    <property type="match status" value="1"/>
</dbReference>
<protein>
    <submittedName>
        <fullName evidence="8">PRTRC system protein A</fullName>
    </submittedName>
</protein>
<reference evidence="10" key="2">
    <citation type="submission" date="2016-12" db="EMBL/GenBank/DDBJ databases">
        <title>Whole genome sequencing of Sphingomonas sp. ABOJV.</title>
        <authorList>
            <person name="Conlan S."/>
            <person name="Thomas P.J."/>
            <person name="Mullikin J."/>
            <person name="Palmore T.N."/>
            <person name="Frank K.M."/>
            <person name="Segre J.A."/>
        </authorList>
    </citation>
    <scope>NUCLEOTIDE SEQUENCE [LARGE SCALE GENOMIC DNA]</scope>
    <source>
        <strain evidence="10">ABOJV</strain>
        <plasmid evidence="10">Plasmid tig00000001</plasmid>
    </source>
</reference>
<evidence type="ECO:0000313" key="9">
    <source>
        <dbReference type="EMBL" id="RSV00249.1"/>
    </source>
</evidence>
<reference evidence="8" key="1">
    <citation type="submission" date="2016-12" db="EMBL/GenBank/DDBJ databases">
        <title>Whole genome sequencing of Sphingomonas koreensis.</title>
        <authorList>
            <person name="Conlan S."/>
            <person name="Thomas P.J."/>
            <person name="Mullikin J."/>
            <person name="Palmore T.N."/>
            <person name="Frank K.M."/>
            <person name="Segre J.A."/>
        </authorList>
    </citation>
    <scope>NUCLEOTIDE SEQUENCE</scope>
    <source>
        <strain evidence="8">ABOJV</strain>
        <plasmid evidence="8">tig00000001</plasmid>
    </source>
</reference>
<dbReference type="GO" id="GO:0006508">
    <property type="term" value="P:proteolysis"/>
    <property type="evidence" value="ECO:0007669"/>
    <property type="project" value="UniProtKB-KW"/>
</dbReference>
<keyword evidence="2" id="KW-0479">Metal-binding</keyword>
<evidence type="ECO:0000256" key="4">
    <source>
        <dbReference type="ARBA" id="ARBA00022833"/>
    </source>
</evidence>
<evidence type="ECO:0000313" key="10">
    <source>
        <dbReference type="Proteomes" id="UP000185161"/>
    </source>
</evidence>
<dbReference type="GeneID" id="44135234"/>
<evidence type="ECO:0000313" key="8">
    <source>
        <dbReference type="EMBL" id="APR55273.1"/>
    </source>
</evidence>
<dbReference type="SUPFAM" id="SSF102712">
    <property type="entry name" value="JAB1/MPN domain"/>
    <property type="match status" value="1"/>
</dbReference>
<keyword evidence="1" id="KW-0645">Protease</keyword>
<evidence type="ECO:0000313" key="11">
    <source>
        <dbReference type="Proteomes" id="UP000286681"/>
    </source>
</evidence>
<geneLocation type="plasmid" evidence="8 10">
    <name>tig00000001</name>
</geneLocation>
<dbReference type="InterPro" id="IPR028090">
    <property type="entry name" value="JAB_dom_prok"/>
</dbReference>
<proteinExistence type="predicted"/>
<dbReference type="AlphaFoldDB" id="A0A1L6JH90"/>
<dbReference type="EMBL" id="CP018821">
    <property type="protein sequence ID" value="APR55273.1"/>
    <property type="molecule type" value="Genomic_DNA"/>
</dbReference>
<gene>
    <name evidence="8" type="ORF">BRX40_21945</name>
    <name evidence="9" type="ORF">CA257_18060</name>
</gene>
<dbReference type="Proteomes" id="UP000185161">
    <property type="component" value="Plasmid tig00000001"/>
</dbReference>
<dbReference type="RefSeq" id="WP_070936330.1">
    <property type="nucleotide sequence ID" value="NZ_CP018821.1"/>
</dbReference>
<dbReference type="Pfam" id="PF09436">
    <property type="entry name" value="DUF2016"/>
    <property type="match status" value="1"/>
</dbReference>
<reference evidence="9 11" key="3">
    <citation type="submission" date="2018-07" db="EMBL/GenBank/DDBJ databases">
        <title>Genomic and Epidemiologic Investigation of an Indolent Hospital Outbreak.</title>
        <authorList>
            <person name="Johnson R.C."/>
            <person name="Deming C."/>
            <person name="Conlan S."/>
            <person name="Zellmer C.J."/>
            <person name="Michelin A.V."/>
            <person name="Lee-Lin S."/>
            <person name="Thomas P.J."/>
            <person name="Park M."/>
            <person name="Weingarten R.A."/>
            <person name="Less J."/>
            <person name="Dekker J.P."/>
            <person name="Frank K.M."/>
            <person name="Musser K.A."/>
            <person name="Mcquiston J.R."/>
            <person name="Henderson D.K."/>
            <person name="Lau A.F."/>
            <person name="Palmore T.N."/>
            <person name="Segre J.A."/>
        </authorList>
    </citation>
    <scope>NUCLEOTIDE SEQUENCE [LARGE SCALE GENOMIC DNA]</scope>
    <source>
        <strain evidence="9 11">SK-NIH.Env10_0317</strain>
    </source>
</reference>
<dbReference type="InterPro" id="IPR022499">
    <property type="entry name" value="PRTRC_protein-A"/>
</dbReference>
<evidence type="ECO:0000256" key="2">
    <source>
        <dbReference type="ARBA" id="ARBA00022723"/>
    </source>
</evidence>
<sequence length="219" mass="23390">MIALAEDPTSAAVLAAAPCYPVPPSGQSPAIDAVREARVGQCLVVGRDGVCLILRRAWLALDLPVTPPIPAYLPYGSIGAGRADLRCGLIPAELLAQVLKHFRAALPNEAAAFIVWDENDRQFTLDLPQIDHATPSHLTYRPPVQPPHRHIVCDIHSHGHAPAFFSATDDADDAHATKISMVVGRLGHADGPTIASRLCAGGMFLPLPRSPFSGDYHEL</sequence>
<keyword evidence="10" id="KW-1185">Reference proteome</keyword>
<evidence type="ECO:0000256" key="1">
    <source>
        <dbReference type="ARBA" id="ARBA00022670"/>
    </source>
</evidence>
<name>A0A1L6JH90_9SPHN</name>
<dbReference type="InterPro" id="IPR018560">
    <property type="entry name" value="DUF2016"/>
</dbReference>
<dbReference type="GO" id="GO:0008237">
    <property type="term" value="F:metallopeptidase activity"/>
    <property type="evidence" value="ECO:0007669"/>
    <property type="project" value="UniProtKB-KW"/>
</dbReference>
<evidence type="ECO:0000259" key="7">
    <source>
        <dbReference type="Pfam" id="PF14464"/>
    </source>
</evidence>
<organism evidence="8 10">
    <name type="scientific">Sphingomonas koreensis</name>
    <dbReference type="NCBI Taxonomy" id="93064"/>
    <lineage>
        <taxon>Bacteria</taxon>
        <taxon>Pseudomonadati</taxon>
        <taxon>Pseudomonadota</taxon>
        <taxon>Alphaproteobacteria</taxon>
        <taxon>Sphingomonadales</taxon>
        <taxon>Sphingomonadaceae</taxon>
        <taxon>Sphingomonas</taxon>
    </lineage>
</organism>
<dbReference type="KEGG" id="skr:BRX40_21945"/>
<dbReference type="GO" id="GO:0046872">
    <property type="term" value="F:metal ion binding"/>
    <property type="evidence" value="ECO:0007669"/>
    <property type="project" value="UniProtKB-KW"/>
</dbReference>